<dbReference type="PANTHER" id="PTHR33395:SF22">
    <property type="entry name" value="REVERSE TRANSCRIPTASE DOMAIN-CONTAINING PROTEIN"/>
    <property type="match status" value="1"/>
</dbReference>
<accession>A0A6J7ZUE9</accession>
<dbReference type="SUPFAM" id="SSF56219">
    <property type="entry name" value="DNase I-like"/>
    <property type="match status" value="1"/>
</dbReference>
<dbReference type="EMBL" id="CACVKT020000154">
    <property type="protein sequence ID" value="CAC5356351.1"/>
    <property type="molecule type" value="Genomic_DNA"/>
</dbReference>
<dbReference type="Gene3D" id="3.30.40.10">
    <property type="entry name" value="Zinc/RING finger domain, C3HC4 (zinc finger)"/>
    <property type="match status" value="1"/>
</dbReference>
<name>A0A6J7ZUE9_MYTCO</name>
<dbReference type="SUPFAM" id="SSF57903">
    <property type="entry name" value="FYVE/PHD zinc finger"/>
    <property type="match status" value="1"/>
</dbReference>
<evidence type="ECO:0000313" key="4">
    <source>
        <dbReference type="EMBL" id="CAC5356351.1"/>
    </source>
</evidence>
<dbReference type="InterPro" id="IPR036691">
    <property type="entry name" value="Endo/exonu/phosph_ase_sf"/>
</dbReference>
<dbReference type="GO" id="GO:0031012">
    <property type="term" value="C:extracellular matrix"/>
    <property type="evidence" value="ECO:0007669"/>
    <property type="project" value="TreeGrafter"/>
</dbReference>
<dbReference type="PROSITE" id="PS01359">
    <property type="entry name" value="ZF_PHD_1"/>
    <property type="match status" value="1"/>
</dbReference>
<dbReference type="GO" id="GO:0008270">
    <property type="term" value="F:zinc ion binding"/>
    <property type="evidence" value="ECO:0007669"/>
    <property type="project" value="UniProtKB-KW"/>
</dbReference>
<dbReference type="InterPro" id="IPR011011">
    <property type="entry name" value="Znf_FYVE_PHD"/>
</dbReference>
<dbReference type="Gene3D" id="3.60.10.10">
    <property type="entry name" value="Endonuclease/exonuclease/phosphatase"/>
    <property type="match status" value="1"/>
</dbReference>
<dbReference type="InterPro" id="IPR019786">
    <property type="entry name" value="Zinc_finger_PHD-type_CS"/>
</dbReference>
<dbReference type="GO" id="GO:0061343">
    <property type="term" value="P:cell adhesion involved in heart morphogenesis"/>
    <property type="evidence" value="ECO:0007669"/>
    <property type="project" value="TreeGrafter"/>
</dbReference>
<protein>
    <recommendedName>
        <fullName evidence="6">PHD-type domain-containing protein</fullName>
    </recommendedName>
</protein>
<sequence>MNLVTTILIASFFYSIGINLTTYKRWKHQQLLTATLKSNMSYAGRRPVTQPIKANAKQHLVILLILLGGDIEQNPGPREIQQSVYPCGLCDHPVTWKCESVYCDDCDIWHHRSCVELCTADYELLERSNVQLLCCKCDSINVSSFTFHNYELNSSNYYEPLSHNITKTKPENINHQLKSIKDKTSEFKAAVNYTKPDIICGTESWLKGEEPRKNPTKDTIKSSEVFPEGYTAYRNDRGTLGGGVFILVHNDIITVEQPELVTNCEIEWVKIQPKGKKEPLIGSFYMPY</sequence>
<evidence type="ECO:0000256" key="2">
    <source>
        <dbReference type="ARBA" id="ARBA00022771"/>
    </source>
</evidence>
<dbReference type="PANTHER" id="PTHR33395">
    <property type="entry name" value="TRANSCRIPTASE, PUTATIVE-RELATED-RELATED"/>
    <property type="match status" value="1"/>
</dbReference>
<dbReference type="OrthoDB" id="6143588at2759"/>
<keyword evidence="3" id="KW-0862">Zinc</keyword>
<keyword evidence="1" id="KW-0479">Metal-binding</keyword>
<dbReference type="GO" id="GO:0007508">
    <property type="term" value="P:larval heart development"/>
    <property type="evidence" value="ECO:0007669"/>
    <property type="project" value="TreeGrafter"/>
</dbReference>
<evidence type="ECO:0008006" key="6">
    <source>
        <dbReference type="Google" id="ProtNLM"/>
    </source>
</evidence>
<gene>
    <name evidence="4" type="ORF">MCOR_562</name>
</gene>
<reference evidence="4 5" key="1">
    <citation type="submission" date="2020-06" db="EMBL/GenBank/DDBJ databases">
        <authorList>
            <person name="Li R."/>
            <person name="Bekaert M."/>
        </authorList>
    </citation>
    <scope>NUCLEOTIDE SEQUENCE [LARGE SCALE GENOMIC DNA]</scope>
    <source>
        <strain evidence="5">wild</strain>
    </source>
</reference>
<organism evidence="4 5">
    <name type="scientific">Mytilus coruscus</name>
    <name type="common">Sea mussel</name>
    <dbReference type="NCBI Taxonomy" id="42192"/>
    <lineage>
        <taxon>Eukaryota</taxon>
        <taxon>Metazoa</taxon>
        <taxon>Spiralia</taxon>
        <taxon>Lophotrochozoa</taxon>
        <taxon>Mollusca</taxon>
        <taxon>Bivalvia</taxon>
        <taxon>Autobranchia</taxon>
        <taxon>Pteriomorphia</taxon>
        <taxon>Mytilida</taxon>
        <taxon>Mytiloidea</taxon>
        <taxon>Mytilidae</taxon>
        <taxon>Mytilinae</taxon>
        <taxon>Mytilus</taxon>
    </lineage>
</organism>
<keyword evidence="5" id="KW-1185">Reference proteome</keyword>
<dbReference type="AlphaFoldDB" id="A0A6J7ZUE9"/>
<evidence type="ECO:0000256" key="1">
    <source>
        <dbReference type="ARBA" id="ARBA00022723"/>
    </source>
</evidence>
<keyword evidence="2" id="KW-0863">Zinc-finger</keyword>
<proteinExistence type="predicted"/>
<evidence type="ECO:0000256" key="3">
    <source>
        <dbReference type="ARBA" id="ARBA00022833"/>
    </source>
</evidence>
<dbReference type="InterPro" id="IPR013083">
    <property type="entry name" value="Znf_RING/FYVE/PHD"/>
</dbReference>
<evidence type="ECO:0000313" key="5">
    <source>
        <dbReference type="Proteomes" id="UP000507470"/>
    </source>
</evidence>
<dbReference type="Proteomes" id="UP000507470">
    <property type="component" value="Unassembled WGS sequence"/>
</dbReference>